<feature type="domain" description="Reverse transcriptase" evidence="1">
    <location>
        <begin position="114"/>
        <end position="364"/>
    </location>
</feature>
<protein>
    <submittedName>
        <fullName evidence="2">Retron-type RNA-directed DNA polymerase</fullName>
        <ecNumber evidence="2">2.7.7.49</ecNumber>
    </submittedName>
</protein>
<dbReference type="PANTHER" id="PTHR34047">
    <property type="entry name" value="NUCLEAR INTRON MATURASE 1, MITOCHONDRIAL-RELATED"/>
    <property type="match status" value="1"/>
</dbReference>
<proteinExistence type="predicted"/>
<accession>A0A3B0Z623</accession>
<organism evidence="2">
    <name type="scientific">hydrothermal vent metagenome</name>
    <dbReference type="NCBI Taxonomy" id="652676"/>
    <lineage>
        <taxon>unclassified sequences</taxon>
        <taxon>metagenomes</taxon>
        <taxon>ecological metagenomes</taxon>
    </lineage>
</organism>
<dbReference type="AlphaFoldDB" id="A0A3B0Z623"/>
<sequence length="489" mass="57496">MKTSDTDKNKPKCYQQTLDLMAETTEGRTSTKRNIDQSTTRRTQCRVSVSCGLIGVRERAKENKDLQFTALLHHVTVDLLHESYLSLKRKAASGVDQVTWQSYGENLEINLQRLHSQIHQGSYRAKPTLRRYIPKADGSKRPLGITCLEDKISQQAIVTVLNNVYEEDFLGFSYGYRLNRSQHDALDAVWMSLMGKRINWVLDIDIKGFFDSLDHHWLNAFLKHRIADKRILRLINKWLKAGISEDGKITPATVGTPQGSVISPLLANIYLHYVFDLWINQWRKCKAQGVVTVVRYADDMVVGFQEHSDAENFQQELKQRLESFSLCLHPKKTRLIEFGRFAEQQRRRRGLGKPETFEFLGFTHVCARKRKTKTFIVKRLSIKKRLRERLKVVYDLLLKNRHKPIEKQGRWLRSVVLGFYNYHAVPGNNKALEIFKREIARYWLKALRRRSQRSRLNWFRFQSVIKLWIPTARILHDYPNERFYVKYSK</sequence>
<dbReference type="EMBL" id="UOFL01000100">
    <property type="protein sequence ID" value="VAW76146.1"/>
    <property type="molecule type" value="Genomic_DNA"/>
</dbReference>
<keyword evidence="2" id="KW-0808">Transferase</keyword>
<dbReference type="InterPro" id="IPR030931">
    <property type="entry name" value="Group_II_RT_mat"/>
</dbReference>
<dbReference type="PROSITE" id="PS50878">
    <property type="entry name" value="RT_POL"/>
    <property type="match status" value="1"/>
</dbReference>
<dbReference type="GO" id="GO:0003964">
    <property type="term" value="F:RNA-directed DNA polymerase activity"/>
    <property type="evidence" value="ECO:0007669"/>
    <property type="project" value="UniProtKB-KW"/>
</dbReference>
<name>A0A3B0Z623_9ZZZZ</name>
<keyword evidence="2" id="KW-0695">RNA-directed DNA polymerase</keyword>
<dbReference type="SUPFAM" id="SSF56672">
    <property type="entry name" value="DNA/RNA polymerases"/>
    <property type="match status" value="1"/>
</dbReference>
<dbReference type="InterPro" id="IPR051083">
    <property type="entry name" value="GrpII_Intron_Splice-Mob/Def"/>
</dbReference>
<reference evidence="2" key="1">
    <citation type="submission" date="2018-06" db="EMBL/GenBank/DDBJ databases">
        <authorList>
            <person name="Zhirakovskaya E."/>
        </authorList>
    </citation>
    <scope>NUCLEOTIDE SEQUENCE</scope>
</reference>
<keyword evidence="2" id="KW-0548">Nucleotidyltransferase</keyword>
<dbReference type="InterPro" id="IPR043502">
    <property type="entry name" value="DNA/RNA_pol_sf"/>
</dbReference>
<dbReference type="CDD" id="cd01651">
    <property type="entry name" value="RT_G2_intron"/>
    <property type="match status" value="1"/>
</dbReference>
<gene>
    <name evidence="2" type="ORF">MNBD_GAMMA12-3774</name>
</gene>
<dbReference type="Pfam" id="PF00078">
    <property type="entry name" value="RVT_1"/>
    <property type="match status" value="1"/>
</dbReference>
<evidence type="ECO:0000259" key="1">
    <source>
        <dbReference type="PROSITE" id="PS50878"/>
    </source>
</evidence>
<dbReference type="NCBIfam" id="TIGR04416">
    <property type="entry name" value="group_II_RT_mat"/>
    <property type="match status" value="1"/>
</dbReference>
<dbReference type="EC" id="2.7.7.49" evidence="2"/>
<dbReference type="InterPro" id="IPR000477">
    <property type="entry name" value="RT_dom"/>
</dbReference>
<evidence type="ECO:0000313" key="2">
    <source>
        <dbReference type="EMBL" id="VAW76146.1"/>
    </source>
</evidence>
<dbReference type="PANTHER" id="PTHR34047:SF8">
    <property type="entry name" value="PROTEIN YKFC"/>
    <property type="match status" value="1"/>
</dbReference>